<protein>
    <submittedName>
        <fullName evidence="2">Uncharacterized protein</fullName>
    </submittedName>
</protein>
<feature type="compositionally biased region" description="Basic and acidic residues" evidence="1">
    <location>
        <begin position="58"/>
        <end position="76"/>
    </location>
</feature>
<name>A0ABT2NHB4_9CYAN</name>
<reference evidence="2 3" key="1">
    <citation type="journal article" date="2022" name="Front. Microbiol.">
        <title>High genomic differentiation and limited gene flow indicate recent cryptic speciation within the genus Laspinema (cyanobacteria).</title>
        <authorList>
            <person name="Stanojkovic A."/>
            <person name="Skoupy S."/>
            <person name="Skaloud P."/>
            <person name="Dvorak P."/>
        </authorList>
    </citation>
    <scope>NUCLEOTIDE SEQUENCE [LARGE SCALE GENOMIC DNA]</scope>
    <source>
        <strain evidence="2 3">D3b</strain>
    </source>
</reference>
<dbReference type="RefSeq" id="WP_261237344.1">
    <property type="nucleotide sequence ID" value="NZ_JAMXFA010000053.1"/>
</dbReference>
<feature type="region of interest" description="Disordered" evidence="1">
    <location>
        <begin position="57"/>
        <end position="76"/>
    </location>
</feature>
<accession>A0ABT2NHB4</accession>
<dbReference type="EMBL" id="JAMXFA010000053">
    <property type="protein sequence ID" value="MCT7981135.1"/>
    <property type="molecule type" value="Genomic_DNA"/>
</dbReference>
<organism evidence="2 3">
    <name type="scientific">Laspinema olomoucense D3b</name>
    <dbReference type="NCBI Taxonomy" id="2953688"/>
    <lineage>
        <taxon>Bacteria</taxon>
        <taxon>Bacillati</taxon>
        <taxon>Cyanobacteriota</taxon>
        <taxon>Cyanophyceae</taxon>
        <taxon>Oscillatoriophycideae</taxon>
        <taxon>Oscillatoriales</taxon>
        <taxon>Laspinemataceae</taxon>
        <taxon>Laspinema</taxon>
        <taxon>Laspinema olomoucense</taxon>
    </lineage>
</organism>
<dbReference type="Proteomes" id="UP001525961">
    <property type="component" value="Unassembled WGS sequence"/>
</dbReference>
<gene>
    <name evidence="2" type="ORF">NG792_25735</name>
</gene>
<proteinExistence type="predicted"/>
<sequence length="76" mass="8793">MNQRIERLYHRSSEHSAIQSNGDLLPIAFKELGTASEELLVALEQLAEQQEQLVESRTQLEAERRRYSGSRTHEVQ</sequence>
<comment type="caution">
    <text evidence="2">The sequence shown here is derived from an EMBL/GenBank/DDBJ whole genome shotgun (WGS) entry which is preliminary data.</text>
</comment>
<evidence type="ECO:0000313" key="2">
    <source>
        <dbReference type="EMBL" id="MCT7981135.1"/>
    </source>
</evidence>
<evidence type="ECO:0000313" key="3">
    <source>
        <dbReference type="Proteomes" id="UP001525961"/>
    </source>
</evidence>
<evidence type="ECO:0000256" key="1">
    <source>
        <dbReference type="SAM" id="MobiDB-lite"/>
    </source>
</evidence>
<keyword evidence="3" id="KW-1185">Reference proteome</keyword>